<evidence type="ECO:0000256" key="2">
    <source>
        <dbReference type="SAM" id="Phobius"/>
    </source>
</evidence>
<keyword evidence="2" id="KW-1133">Transmembrane helix</keyword>
<keyword evidence="2" id="KW-0812">Transmembrane</keyword>
<dbReference type="Pfam" id="PF07898">
    <property type="entry name" value="DUF1676"/>
    <property type="match status" value="2"/>
</dbReference>
<dbReference type="STRING" id="7176.B0WLV7"/>
<feature type="compositionally biased region" description="Gly residues" evidence="1">
    <location>
        <begin position="511"/>
        <end position="520"/>
    </location>
</feature>
<dbReference type="KEGG" id="cqu:CpipJ_CPIJ008138"/>
<dbReference type="OrthoDB" id="8197686at2759"/>
<dbReference type="GO" id="GO:0016020">
    <property type="term" value="C:membrane"/>
    <property type="evidence" value="ECO:0007669"/>
    <property type="project" value="TreeGrafter"/>
</dbReference>
<feature type="transmembrane region" description="Helical" evidence="2">
    <location>
        <begin position="468"/>
        <end position="488"/>
    </location>
</feature>
<dbReference type="PANTHER" id="PTHR21879">
    <property type="entry name" value="FI03362P-RELATED-RELATED"/>
    <property type="match status" value="1"/>
</dbReference>
<evidence type="ECO:0000256" key="1">
    <source>
        <dbReference type="SAM" id="MobiDB-lite"/>
    </source>
</evidence>
<feature type="chain" id="PRO_5014566821" description="Protein osiris 10" evidence="3">
    <location>
        <begin position="25"/>
        <end position="564"/>
    </location>
</feature>
<feature type="compositionally biased region" description="Basic and acidic residues" evidence="1">
    <location>
        <begin position="553"/>
        <end position="564"/>
    </location>
</feature>
<dbReference type="EMBL" id="DS231991">
    <property type="protein sequence ID" value="EDS30692.1"/>
    <property type="molecule type" value="Genomic_DNA"/>
</dbReference>
<dbReference type="Proteomes" id="UP000002320">
    <property type="component" value="Unassembled WGS sequence"/>
</dbReference>
<gene>
    <name evidence="5" type="primary">6040250</name>
    <name evidence="4" type="ORF">CpipJ_CPIJ008138</name>
</gene>
<dbReference type="OMA" id="QYDVHEA"/>
<dbReference type="InParanoid" id="B0WLV7"/>
<sequence>MTLVLRLVTPLLVINLLFHELTSAELETFDYCIKMTPSAGLMQCAGQQALASLQFLEEASNLTLASGVLMIKDDSNPAARIVPNFIDHDPLDFRGILENAGAVISQRQLQWDMAIIYPGLKLKVGPTLGANGVLEFVLDPSAANDERTFHEHEKSTARVLTRNFVVPFLLGLKFNLATLLPLIFGGLILLSKKALILGKIALFVSGLFGYGSLFTPGIGYGFGVPSGITGYGFPQRPPFRYGDALSDKPDWDHHQGSHHHVQSDHHHHHHGGSYGSVLSQSDDVGVSSGSGYYKKKDKFLNLDERLEPQAASLVDKFYEYEKQQMMKDRMARLGNFKDCFTSAGLVECFKSVAVQTLTRAIDSNVAIQVTRFLVIKKNPDYQPDTIEERTPHISWATVLSRIRDFISSRTFQLSLTTPDGVSSLLPSLIPEGRGKKHKHKQQGGMYMMGGVAFMAMVAQLVLGKVALLAAMALIMAKIALVFSTLNGFKKAASGGGGGGGGDHGYVYEHGGSGGGGGGGWQRSIEPKRQGTNGAGSGPDYYDDQAAPYRKRRPDYDYRDPLDGA</sequence>
<feature type="region of interest" description="Disordered" evidence="1">
    <location>
        <begin position="511"/>
        <end position="564"/>
    </location>
</feature>
<accession>B0WLV7</accession>
<evidence type="ECO:0000313" key="5">
    <source>
        <dbReference type="EnsemblMetazoa" id="CPIJ008138-PA"/>
    </source>
</evidence>
<organism>
    <name type="scientific">Culex quinquefasciatus</name>
    <name type="common">Southern house mosquito</name>
    <name type="synonym">Culex pungens</name>
    <dbReference type="NCBI Taxonomy" id="7176"/>
    <lineage>
        <taxon>Eukaryota</taxon>
        <taxon>Metazoa</taxon>
        <taxon>Ecdysozoa</taxon>
        <taxon>Arthropoda</taxon>
        <taxon>Hexapoda</taxon>
        <taxon>Insecta</taxon>
        <taxon>Pterygota</taxon>
        <taxon>Neoptera</taxon>
        <taxon>Endopterygota</taxon>
        <taxon>Diptera</taxon>
        <taxon>Nematocera</taxon>
        <taxon>Culicoidea</taxon>
        <taxon>Culicidae</taxon>
        <taxon>Culicinae</taxon>
        <taxon>Culicini</taxon>
        <taxon>Culex</taxon>
        <taxon>Culex</taxon>
    </lineage>
</organism>
<dbReference type="EnsemblMetazoa" id="CPIJ008138-RA">
    <property type="protein sequence ID" value="CPIJ008138-PA"/>
    <property type="gene ID" value="CPIJ008138"/>
</dbReference>
<feature type="compositionally biased region" description="Basic residues" evidence="1">
    <location>
        <begin position="256"/>
        <end position="271"/>
    </location>
</feature>
<feature type="transmembrane region" description="Helical" evidence="2">
    <location>
        <begin position="164"/>
        <end position="190"/>
    </location>
</feature>
<proteinExistence type="predicted"/>
<evidence type="ECO:0000313" key="6">
    <source>
        <dbReference type="Proteomes" id="UP000002320"/>
    </source>
</evidence>
<reference evidence="5" key="2">
    <citation type="submission" date="2021-02" db="UniProtKB">
        <authorList>
            <consortium name="EnsemblMetazoa"/>
        </authorList>
    </citation>
    <scope>IDENTIFICATION</scope>
    <source>
        <strain evidence="5">JHB</strain>
    </source>
</reference>
<evidence type="ECO:0008006" key="7">
    <source>
        <dbReference type="Google" id="ProtNLM"/>
    </source>
</evidence>
<dbReference type="PANTHER" id="PTHR21879:SF24">
    <property type="entry name" value="OSIRIS 10B"/>
    <property type="match status" value="1"/>
</dbReference>
<name>B0WLV7_CULQU</name>
<dbReference type="AlphaFoldDB" id="B0WLV7"/>
<keyword evidence="6" id="KW-1185">Reference proteome</keyword>
<protein>
    <recommendedName>
        <fullName evidence="7">Protein osiris 10</fullName>
    </recommendedName>
</protein>
<reference evidence="4" key="1">
    <citation type="submission" date="2007-03" db="EMBL/GenBank/DDBJ databases">
        <title>Annotation of Culex pipiens quinquefasciatus.</title>
        <authorList>
            <consortium name="The Broad Institute Genome Sequencing Platform"/>
            <person name="Atkinson P.W."/>
            <person name="Hemingway J."/>
            <person name="Christensen B.M."/>
            <person name="Higgs S."/>
            <person name="Kodira C."/>
            <person name="Hannick L."/>
            <person name="Megy K."/>
            <person name="O'Leary S."/>
            <person name="Pearson M."/>
            <person name="Haas B.J."/>
            <person name="Mauceli E."/>
            <person name="Wortman J.R."/>
            <person name="Lee N.H."/>
            <person name="Guigo R."/>
            <person name="Stanke M."/>
            <person name="Alvarado L."/>
            <person name="Amedeo P."/>
            <person name="Antoine C.H."/>
            <person name="Arensburger P."/>
            <person name="Bidwell S.L."/>
            <person name="Crawford M."/>
            <person name="Camaro F."/>
            <person name="Devon K."/>
            <person name="Engels R."/>
            <person name="Hammond M."/>
            <person name="Howarth C."/>
            <person name="Koehrsen M."/>
            <person name="Lawson D."/>
            <person name="Montgomery P."/>
            <person name="Nene V."/>
            <person name="Nusbaum C."/>
            <person name="Puiu D."/>
            <person name="Romero-Severson J."/>
            <person name="Severson D.W."/>
            <person name="Shumway M."/>
            <person name="Sisk P."/>
            <person name="Stolte C."/>
            <person name="Zeng Q."/>
            <person name="Eisenstadt E."/>
            <person name="Fraser-Liggett C."/>
            <person name="Strausberg R."/>
            <person name="Galagan J."/>
            <person name="Birren B."/>
            <person name="Collins F.H."/>
        </authorList>
    </citation>
    <scope>NUCLEOTIDE SEQUENCE [LARGE SCALE GENOMIC DNA]</scope>
    <source>
        <strain evidence="4">JHB</strain>
    </source>
</reference>
<keyword evidence="2" id="KW-0472">Membrane</keyword>
<feature type="region of interest" description="Disordered" evidence="1">
    <location>
        <begin position="249"/>
        <end position="274"/>
    </location>
</feature>
<dbReference type="HOGENOM" id="CLU_551632_0_0_1"/>
<dbReference type="InterPro" id="IPR012464">
    <property type="entry name" value="DUF1676"/>
</dbReference>
<feature type="signal peptide" evidence="3">
    <location>
        <begin position="1"/>
        <end position="24"/>
    </location>
</feature>
<evidence type="ECO:0000313" key="4">
    <source>
        <dbReference type="EMBL" id="EDS30692.1"/>
    </source>
</evidence>
<dbReference type="VEuPathDB" id="VectorBase:CQUJHB000722"/>
<dbReference type="eggNOG" id="ENOG502S3M3">
    <property type="taxonomic scope" value="Eukaryota"/>
</dbReference>
<evidence type="ECO:0000256" key="3">
    <source>
        <dbReference type="SAM" id="SignalP"/>
    </source>
</evidence>
<feature type="transmembrane region" description="Helical" evidence="2">
    <location>
        <begin position="443"/>
        <end position="462"/>
    </location>
</feature>
<dbReference type="VEuPathDB" id="VectorBase:CPIJ008138"/>
<keyword evidence="3" id="KW-0732">Signal</keyword>